<dbReference type="GeneID" id="59289924"/>
<feature type="compositionally biased region" description="Polar residues" evidence="1">
    <location>
        <begin position="33"/>
        <end position="48"/>
    </location>
</feature>
<evidence type="ECO:0000313" key="2">
    <source>
        <dbReference type="EMBL" id="KAF6233537.1"/>
    </source>
</evidence>
<feature type="region of interest" description="Disordered" evidence="1">
    <location>
        <begin position="1"/>
        <end position="48"/>
    </location>
</feature>
<feature type="compositionally biased region" description="Polar residues" evidence="1">
    <location>
        <begin position="108"/>
        <end position="124"/>
    </location>
</feature>
<accession>A0A8H6L2W8</accession>
<feature type="region of interest" description="Disordered" evidence="1">
    <location>
        <begin position="95"/>
        <end position="147"/>
    </location>
</feature>
<sequence>MLMALATSPAHHNRKRKRLRSDSVPQTDCHCPPQSSAGNQRQRTPPSFWDNLSRQWLTTRTLREWNRRTALAAALDLPPRIDHHDWGLERFARQGGPDLSHVRGYPNPTKSPASSHTMPSNQSGSRKRIKTGEASGTTTTTKKTSPYDRAFEQHLIDHRIYPSRYRHTDRESVQEPDNVEELRTMLARSRASLSPSRFTDRKWEEFEQASEQAASENSVMSKAFPIIAGTADNSSQENLVFGNLKELTDGSITQAKPDVYYGSPPEQLNEHVRQSLSEYIEPTTLKTLPILPNCFAEGKGPTADTSVGRRQACYDGAIGERGILQLEAYANGGKAQYGTAHTIASTYHSDTGDLTIYSTHATQSSDPQHPIEYHMRKLNGWKLTGNADHFRQGVGALRNARDWAKKKRDDVIAAANRVAPYLNTTDTEDGSSSPSLVSIRSSNEGAQPESETSSDELALDLTHKSPTKAPSNPSPPAASLGRHPNRASQSKASRGRKPAT</sequence>
<dbReference type="AlphaFoldDB" id="A0A8H6L2W8"/>
<dbReference type="RefSeq" id="XP_037162954.1">
    <property type="nucleotide sequence ID" value="XM_037310168.1"/>
</dbReference>
<keyword evidence="3" id="KW-1185">Reference proteome</keyword>
<reference evidence="2 3" key="1">
    <citation type="journal article" date="2020" name="Genomics">
        <title>Complete, high-quality genomes from long-read metagenomic sequencing of two wolf lichen thalli reveals enigmatic genome architecture.</title>
        <authorList>
            <person name="McKenzie S.K."/>
            <person name="Walston R.F."/>
            <person name="Allen J.L."/>
        </authorList>
    </citation>
    <scope>NUCLEOTIDE SEQUENCE [LARGE SCALE GENOMIC DNA]</scope>
    <source>
        <strain evidence="2">WasteWater2</strain>
    </source>
</reference>
<name>A0A8H6L2W8_9LECA</name>
<dbReference type="OrthoDB" id="5336565at2759"/>
<dbReference type="EMBL" id="JACCJC010000036">
    <property type="protein sequence ID" value="KAF6233537.1"/>
    <property type="molecule type" value="Genomic_DNA"/>
</dbReference>
<dbReference type="Proteomes" id="UP000578531">
    <property type="component" value="Unassembled WGS sequence"/>
</dbReference>
<evidence type="ECO:0000256" key="1">
    <source>
        <dbReference type="SAM" id="MobiDB-lite"/>
    </source>
</evidence>
<gene>
    <name evidence="2" type="ORF">HO173_008268</name>
</gene>
<proteinExistence type="predicted"/>
<feature type="compositionally biased region" description="Low complexity" evidence="1">
    <location>
        <begin position="431"/>
        <end position="442"/>
    </location>
</feature>
<evidence type="ECO:0000313" key="3">
    <source>
        <dbReference type="Proteomes" id="UP000578531"/>
    </source>
</evidence>
<feature type="region of interest" description="Disordered" evidence="1">
    <location>
        <begin position="423"/>
        <end position="500"/>
    </location>
</feature>
<protein>
    <submittedName>
        <fullName evidence="2">Uncharacterized protein</fullName>
    </submittedName>
</protein>
<comment type="caution">
    <text evidence="2">The sequence shown here is derived from an EMBL/GenBank/DDBJ whole genome shotgun (WGS) entry which is preliminary data.</text>
</comment>
<organism evidence="2 3">
    <name type="scientific">Letharia columbiana</name>
    <dbReference type="NCBI Taxonomy" id="112416"/>
    <lineage>
        <taxon>Eukaryota</taxon>
        <taxon>Fungi</taxon>
        <taxon>Dikarya</taxon>
        <taxon>Ascomycota</taxon>
        <taxon>Pezizomycotina</taxon>
        <taxon>Lecanoromycetes</taxon>
        <taxon>OSLEUM clade</taxon>
        <taxon>Lecanoromycetidae</taxon>
        <taxon>Lecanorales</taxon>
        <taxon>Lecanorineae</taxon>
        <taxon>Parmeliaceae</taxon>
        <taxon>Letharia</taxon>
    </lineage>
</organism>